<dbReference type="Proteomes" id="UP000177263">
    <property type="component" value="Unassembled WGS sequence"/>
</dbReference>
<gene>
    <name evidence="1" type="ORF">A2801_03470</name>
</gene>
<reference evidence="1 2" key="1">
    <citation type="journal article" date="2016" name="Nat. Commun.">
        <title>Thousands of microbial genomes shed light on interconnected biogeochemical processes in an aquifer system.</title>
        <authorList>
            <person name="Anantharaman K."/>
            <person name="Brown C.T."/>
            <person name="Hug L.A."/>
            <person name="Sharon I."/>
            <person name="Castelle C.J."/>
            <person name="Probst A.J."/>
            <person name="Thomas B.C."/>
            <person name="Singh A."/>
            <person name="Wilkins M.J."/>
            <person name="Karaoz U."/>
            <person name="Brodie E.L."/>
            <person name="Williams K.H."/>
            <person name="Hubbard S.S."/>
            <person name="Banfield J.F."/>
        </authorList>
    </citation>
    <scope>NUCLEOTIDE SEQUENCE [LARGE SCALE GENOMIC DNA]</scope>
</reference>
<proteinExistence type="predicted"/>
<dbReference type="STRING" id="1802500.A2801_03470"/>
<organism evidence="1 2">
    <name type="scientific">Candidatus Woesebacteria bacterium RIFCSPHIGHO2_01_FULL_41_10</name>
    <dbReference type="NCBI Taxonomy" id="1802500"/>
    <lineage>
        <taxon>Bacteria</taxon>
        <taxon>Candidatus Woeseibacteriota</taxon>
    </lineage>
</organism>
<dbReference type="EMBL" id="MGGM01000024">
    <property type="protein sequence ID" value="OGM28728.1"/>
    <property type="molecule type" value="Genomic_DNA"/>
</dbReference>
<comment type="caution">
    <text evidence="1">The sequence shown here is derived from an EMBL/GenBank/DDBJ whole genome shotgun (WGS) entry which is preliminary data.</text>
</comment>
<evidence type="ECO:0000313" key="2">
    <source>
        <dbReference type="Proteomes" id="UP000177263"/>
    </source>
</evidence>
<dbReference type="AlphaFoldDB" id="A0A1F7YQ39"/>
<evidence type="ECO:0000313" key="1">
    <source>
        <dbReference type="EMBL" id="OGM28728.1"/>
    </source>
</evidence>
<name>A0A1F7YQ39_9BACT</name>
<sequence length="284" mass="31847">MVDLSKLLALPLILLQFVIHSQQSTYKQLHDALQLKNVSSLEIPIGGFEEDTVIEESSDPSKSSSTEWWVNSGGGFVTIGGIGKTFHGDSPAGSKWQTAYERTNPTDTDNGLHPQNIFRLVRTGSWANPTQQVYFRINKDNLSDSVQRNDSNGILFFNRYLDGENLYYAGIRVDGSIVVKKKLNGLYYTLGLTQYYLGTYDREKNPNLLPKNTWIGIMSEVYSRENIVLINVYVDPNATGQWELVLEAQDNGGQGELLLEPGNAGIRTDFMDIEFTGYSITEKK</sequence>
<accession>A0A1F7YQ39</accession>
<protein>
    <submittedName>
        <fullName evidence="1">Uncharacterized protein</fullName>
    </submittedName>
</protein>